<dbReference type="Proteomes" id="UP000179362">
    <property type="component" value="Unassembled WGS sequence"/>
</dbReference>
<proteinExistence type="predicted"/>
<gene>
    <name evidence="2" type="ORF">A3B81_04635</name>
</gene>
<evidence type="ECO:0000313" key="2">
    <source>
        <dbReference type="EMBL" id="OGI49656.1"/>
    </source>
</evidence>
<feature type="transmembrane region" description="Helical" evidence="1">
    <location>
        <begin position="108"/>
        <end position="126"/>
    </location>
</feature>
<keyword evidence="1" id="KW-0472">Membrane</keyword>
<sequence>MRTMVQICLGRAGPQDLPASGALLAAALLLHAAADALSVRDLLPWAEALKTGLVHTLLLAALTHVALLLRRLEHRARQTIAAVAGCGALISFLVWGASVLLAETLPPWLVLAPFLLWYLGVTGHILRQALAVPFAAGVALGFAFFILSSAVTGALIRLPPALG</sequence>
<dbReference type="AlphaFoldDB" id="A0A1F6TX35"/>
<feature type="transmembrane region" description="Helical" evidence="1">
    <location>
        <begin position="133"/>
        <end position="156"/>
    </location>
</feature>
<feature type="transmembrane region" description="Helical" evidence="1">
    <location>
        <begin position="81"/>
        <end position="102"/>
    </location>
</feature>
<accession>A0A1F6TX35</accession>
<dbReference type="EMBL" id="MFTA01000108">
    <property type="protein sequence ID" value="OGI49656.1"/>
    <property type="molecule type" value="Genomic_DNA"/>
</dbReference>
<evidence type="ECO:0000313" key="3">
    <source>
        <dbReference type="Proteomes" id="UP000179362"/>
    </source>
</evidence>
<organism evidence="2 3">
    <name type="scientific">Candidatus Muproteobacteria bacterium RIFCSPHIGHO2_02_FULL_65_16</name>
    <dbReference type="NCBI Taxonomy" id="1817766"/>
    <lineage>
        <taxon>Bacteria</taxon>
        <taxon>Pseudomonadati</taxon>
        <taxon>Pseudomonadota</taxon>
        <taxon>Candidatus Muproteobacteria</taxon>
    </lineage>
</organism>
<protein>
    <submittedName>
        <fullName evidence="2">Uncharacterized protein</fullName>
    </submittedName>
</protein>
<keyword evidence="1" id="KW-1133">Transmembrane helix</keyword>
<keyword evidence="1" id="KW-0812">Transmembrane</keyword>
<reference evidence="2 3" key="1">
    <citation type="journal article" date="2016" name="Nat. Commun.">
        <title>Thousands of microbial genomes shed light on interconnected biogeochemical processes in an aquifer system.</title>
        <authorList>
            <person name="Anantharaman K."/>
            <person name="Brown C.T."/>
            <person name="Hug L.A."/>
            <person name="Sharon I."/>
            <person name="Castelle C.J."/>
            <person name="Probst A.J."/>
            <person name="Thomas B.C."/>
            <person name="Singh A."/>
            <person name="Wilkins M.J."/>
            <person name="Karaoz U."/>
            <person name="Brodie E.L."/>
            <person name="Williams K.H."/>
            <person name="Hubbard S.S."/>
            <person name="Banfield J.F."/>
        </authorList>
    </citation>
    <scope>NUCLEOTIDE SEQUENCE [LARGE SCALE GENOMIC DNA]</scope>
</reference>
<comment type="caution">
    <text evidence="2">The sequence shown here is derived from an EMBL/GenBank/DDBJ whole genome shotgun (WGS) entry which is preliminary data.</text>
</comment>
<name>A0A1F6TX35_9PROT</name>
<evidence type="ECO:0000256" key="1">
    <source>
        <dbReference type="SAM" id="Phobius"/>
    </source>
</evidence>